<comment type="caution">
    <text evidence="3">The sequence shown here is derived from an EMBL/GenBank/DDBJ whole genome shotgun (WGS) entry which is preliminary data.</text>
</comment>
<evidence type="ECO:0000313" key="4">
    <source>
        <dbReference type="Proteomes" id="UP000321083"/>
    </source>
</evidence>
<dbReference type="AlphaFoldDB" id="A0A5C6M6G0"/>
<feature type="region of interest" description="Disordered" evidence="1">
    <location>
        <begin position="122"/>
        <end position="146"/>
    </location>
</feature>
<proteinExistence type="predicted"/>
<name>A0A5C6M6G0_9PLAN</name>
<sequence length="189" mass="20085">MRVGFAAATAVLLLTTGNFAVAEDYDTRSAVCGETSGFRRVTQHGLFGCLPFCCQDDSDNICDCDTPCCEYCGRKRPARKNKKPCFLACLGCEDVPRAPVGMALAARVNGLGLGSGAEAASEESAGDVARGDAGSENATGANGVNRMDQLESDLTRLTLVVEELARSQRQQAQDLTRATLLLEQISNRK</sequence>
<organism evidence="3 4">
    <name type="scientific">Planctomyces bekefii</name>
    <dbReference type="NCBI Taxonomy" id="1653850"/>
    <lineage>
        <taxon>Bacteria</taxon>
        <taxon>Pseudomonadati</taxon>
        <taxon>Planctomycetota</taxon>
        <taxon>Planctomycetia</taxon>
        <taxon>Planctomycetales</taxon>
        <taxon>Planctomycetaceae</taxon>
        <taxon>Planctomyces</taxon>
    </lineage>
</organism>
<protein>
    <submittedName>
        <fullName evidence="3">Uncharacterized protein</fullName>
    </submittedName>
</protein>
<keyword evidence="2" id="KW-0732">Signal</keyword>
<reference evidence="3 4" key="1">
    <citation type="submission" date="2019-08" db="EMBL/GenBank/DDBJ databases">
        <title>100 year-old enigma solved: identification of Planctomyces bekefii, the type genus and species of the phylum Planctomycetes.</title>
        <authorList>
            <person name="Svetlana D.N."/>
            <person name="Overmann J."/>
        </authorList>
    </citation>
    <scope>NUCLEOTIDE SEQUENCE [LARGE SCALE GENOMIC DNA]</scope>
    <source>
        <strain evidence="3">Phe10_nw2017</strain>
    </source>
</reference>
<evidence type="ECO:0000256" key="2">
    <source>
        <dbReference type="SAM" id="SignalP"/>
    </source>
</evidence>
<feature type="signal peptide" evidence="2">
    <location>
        <begin position="1"/>
        <end position="22"/>
    </location>
</feature>
<accession>A0A5C6M6G0</accession>
<evidence type="ECO:0000256" key="1">
    <source>
        <dbReference type="SAM" id="MobiDB-lite"/>
    </source>
</evidence>
<keyword evidence="4" id="KW-1185">Reference proteome</keyword>
<dbReference type="EMBL" id="SRHE01000187">
    <property type="protein sequence ID" value="TWW09753.1"/>
    <property type="molecule type" value="Genomic_DNA"/>
</dbReference>
<dbReference type="Proteomes" id="UP000321083">
    <property type="component" value="Unassembled WGS sequence"/>
</dbReference>
<reference evidence="3 4" key="2">
    <citation type="submission" date="2019-08" db="EMBL/GenBank/DDBJ databases">
        <authorList>
            <person name="Henke P."/>
        </authorList>
    </citation>
    <scope>NUCLEOTIDE SEQUENCE [LARGE SCALE GENOMIC DNA]</scope>
    <source>
        <strain evidence="3">Phe10_nw2017</strain>
    </source>
</reference>
<feature type="chain" id="PRO_5022989812" evidence="2">
    <location>
        <begin position="23"/>
        <end position="189"/>
    </location>
</feature>
<evidence type="ECO:0000313" key="3">
    <source>
        <dbReference type="EMBL" id="TWW09753.1"/>
    </source>
</evidence>
<gene>
    <name evidence="3" type="ORF">E3A20_11200</name>
</gene>